<dbReference type="PANTHER" id="PTHR43669">
    <property type="entry name" value="5-KETO-D-GLUCONATE 5-REDUCTASE"/>
    <property type="match status" value="1"/>
</dbReference>
<dbReference type="SUPFAM" id="SSF51735">
    <property type="entry name" value="NAD(P)-binding Rossmann-fold domains"/>
    <property type="match status" value="1"/>
</dbReference>
<dbReference type="Proteomes" id="UP000054893">
    <property type="component" value="Unassembled WGS sequence"/>
</dbReference>
<name>A0A158GCX8_CABSO</name>
<organism evidence="3 4">
    <name type="scientific">Caballeronia sordidicola</name>
    <name type="common">Burkholderia sordidicola</name>
    <dbReference type="NCBI Taxonomy" id="196367"/>
    <lineage>
        <taxon>Bacteria</taxon>
        <taxon>Pseudomonadati</taxon>
        <taxon>Pseudomonadota</taxon>
        <taxon>Betaproteobacteria</taxon>
        <taxon>Burkholderiales</taxon>
        <taxon>Burkholderiaceae</taxon>
        <taxon>Caballeronia</taxon>
    </lineage>
</organism>
<dbReference type="PANTHER" id="PTHR43669:SF3">
    <property type="entry name" value="ALCOHOL DEHYDROGENASE, PUTATIVE (AFU_ORTHOLOGUE AFUA_3G03445)-RELATED"/>
    <property type="match status" value="1"/>
</dbReference>
<reference evidence="3 4" key="1">
    <citation type="submission" date="2016-01" db="EMBL/GenBank/DDBJ databases">
        <authorList>
            <person name="Oliw E.H."/>
        </authorList>
    </citation>
    <scope>NUCLEOTIDE SEQUENCE [LARGE SCALE GENOMIC DNA]</scope>
    <source>
        <strain evidence="3">LMG 22029</strain>
    </source>
</reference>
<evidence type="ECO:0000313" key="4">
    <source>
        <dbReference type="Proteomes" id="UP000054893"/>
    </source>
</evidence>
<proteinExistence type="inferred from homology"/>
<dbReference type="InterPro" id="IPR002347">
    <property type="entry name" value="SDR_fam"/>
</dbReference>
<dbReference type="EMBL" id="FCOC02000006">
    <property type="protein sequence ID" value="SAL29974.1"/>
    <property type="molecule type" value="Genomic_DNA"/>
</dbReference>
<dbReference type="Gene3D" id="3.40.50.720">
    <property type="entry name" value="NAD(P)-binding Rossmann-like Domain"/>
    <property type="match status" value="1"/>
</dbReference>
<protein>
    <submittedName>
        <fullName evidence="3">3-alpha-hydroxysteroid dehydrogenase</fullName>
    </submittedName>
</protein>
<sequence>MSRLTNENMNDRLRDKVVLISGAASDIGVAVAARCIAEGASVVCADLDGDAAARVAAQLGPAALPAQCDVTEIESARAAVALTRARFGRLDGYVHNAAAPWHDGSVEDLAPEHWHQEIGVSLTGAFLMSRFVVPQMREGGGGSIVLVASQMGHVAASRSVAYCAAKAGLIHLARLMAVDHADAGIRVNSLSPGAVRTGRLLRSFASLDEADIALGPAHLLGRIGRPDEIGASTAFLLSDDASFVTATDLLVDGGYTAR</sequence>
<dbReference type="InterPro" id="IPR036291">
    <property type="entry name" value="NAD(P)-bd_dom_sf"/>
</dbReference>
<dbReference type="GO" id="GO:0016491">
    <property type="term" value="F:oxidoreductase activity"/>
    <property type="evidence" value="ECO:0007669"/>
    <property type="project" value="UniProtKB-KW"/>
</dbReference>
<keyword evidence="2" id="KW-0560">Oxidoreductase</keyword>
<evidence type="ECO:0000256" key="2">
    <source>
        <dbReference type="ARBA" id="ARBA00023002"/>
    </source>
</evidence>
<comment type="similarity">
    <text evidence="1">Belongs to the short-chain dehydrogenases/reductases (SDR) family.</text>
</comment>
<dbReference type="FunFam" id="3.40.50.720:FF:000084">
    <property type="entry name" value="Short-chain dehydrogenase reductase"/>
    <property type="match status" value="1"/>
</dbReference>
<evidence type="ECO:0000313" key="3">
    <source>
        <dbReference type="EMBL" id="SAL29974.1"/>
    </source>
</evidence>
<accession>A0A158GCX8</accession>
<dbReference type="InterPro" id="IPR020904">
    <property type="entry name" value="Sc_DH/Rdtase_CS"/>
</dbReference>
<evidence type="ECO:0000256" key="1">
    <source>
        <dbReference type="ARBA" id="ARBA00006484"/>
    </source>
</evidence>
<dbReference type="CDD" id="cd05233">
    <property type="entry name" value="SDR_c"/>
    <property type="match status" value="1"/>
</dbReference>
<dbReference type="AlphaFoldDB" id="A0A158GCX8"/>
<dbReference type="Pfam" id="PF13561">
    <property type="entry name" value="adh_short_C2"/>
    <property type="match status" value="1"/>
</dbReference>
<dbReference type="PRINTS" id="PR00081">
    <property type="entry name" value="GDHRDH"/>
</dbReference>
<gene>
    <name evidence="3" type="ORF">AWB64_02605</name>
</gene>
<dbReference type="PROSITE" id="PS00061">
    <property type="entry name" value="ADH_SHORT"/>
    <property type="match status" value="1"/>
</dbReference>